<evidence type="ECO:0000313" key="1">
    <source>
        <dbReference type="EMBL" id="EGF25406.1"/>
    </source>
</evidence>
<comment type="caution">
    <text evidence="1">The sequence shown here is derived from an EMBL/GenBank/DDBJ whole genome shotgun (WGS) entry which is preliminary data.</text>
</comment>
<dbReference type="EMBL" id="AFAR01000232">
    <property type="protein sequence ID" value="EGF25406.1"/>
    <property type="molecule type" value="Genomic_DNA"/>
</dbReference>
<dbReference type="PATRIC" id="fig|991778.3.peg.4970"/>
<reference evidence="1 2" key="1">
    <citation type="journal article" date="2013" name="Mar. Genomics">
        <title>Expression of sulfatases in Rhodopirellula baltica and the diversity of sulfatases in the genus Rhodopirellula.</title>
        <authorList>
            <person name="Wegner C.E."/>
            <person name="Richter-Heitmann T."/>
            <person name="Klindworth A."/>
            <person name="Klockow C."/>
            <person name="Richter M."/>
            <person name="Achstetter T."/>
            <person name="Glockner F.O."/>
            <person name="Harder J."/>
        </authorList>
    </citation>
    <scope>NUCLEOTIDE SEQUENCE [LARGE SCALE GENOMIC DNA]</scope>
    <source>
        <strain evidence="1 2">WH47</strain>
    </source>
</reference>
<proteinExistence type="predicted"/>
<dbReference type="AlphaFoldDB" id="F2AY89"/>
<evidence type="ECO:0000313" key="2">
    <source>
        <dbReference type="Proteomes" id="UP000006222"/>
    </source>
</evidence>
<gene>
    <name evidence="1" type="ORF">RBWH47_00876</name>
</gene>
<organism evidence="1 2">
    <name type="scientific">Rhodopirellula baltica WH47</name>
    <dbReference type="NCBI Taxonomy" id="991778"/>
    <lineage>
        <taxon>Bacteria</taxon>
        <taxon>Pseudomonadati</taxon>
        <taxon>Planctomycetota</taxon>
        <taxon>Planctomycetia</taxon>
        <taxon>Pirellulales</taxon>
        <taxon>Pirellulaceae</taxon>
        <taxon>Rhodopirellula</taxon>
    </lineage>
</organism>
<protein>
    <submittedName>
        <fullName evidence="1">Uncharacterized protein</fullName>
    </submittedName>
</protein>
<accession>F2AY89</accession>
<sequence length="52" mass="5892">MTSTLGRVRPSWCYLLSVKHRSLSVATGVRKSLRFAGQQLVFAFDLCSLWFA</sequence>
<dbReference type="Proteomes" id="UP000006222">
    <property type="component" value="Unassembled WGS sequence"/>
</dbReference>
<name>F2AY89_RHOBT</name>